<feature type="compositionally biased region" description="Low complexity" evidence="2">
    <location>
        <begin position="495"/>
        <end position="511"/>
    </location>
</feature>
<reference evidence="4 5" key="1">
    <citation type="submission" date="2020-08" db="EMBL/GenBank/DDBJ databases">
        <authorList>
            <person name="Ramaprasad A."/>
        </authorList>
    </citation>
    <scope>NUCLEOTIDE SEQUENCE [LARGE SCALE GENOMIC DNA]</scope>
</reference>
<keyword evidence="3" id="KW-0472">Membrane</keyword>
<feature type="compositionally biased region" description="Polar residues" evidence="2">
    <location>
        <begin position="293"/>
        <end position="302"/>
    </location>
</feature>
<dbReference type="VEuPathDB" id="PlasmoDB:PVLDE_0600060"/>
<evidence type="ECO:0000256" key="3">
    <source>
        <dbReference type="SAM" id="Phobius"/>
    </source>
</evidence>
<feature type="compositionally biased region" description="Polar residues" evidence="2">
    <location>
        <begin position="331"/>
        <end position="397"/>
    </location>
</feature>
<proteinExistence type="predicted"/>
<evidence type="ECO:0000256" key="1">
    <source>
        <dbReference type="SAM" id="Coils"/>
    </source>
</evidence>
<feature type="transmembrane region" description="Helical" evidence="3">
    <location>
        <begin position="756"/>
        <end position="777"/>
    </location>
</feature>
<name>A0A6V7RXR5_PLAVN</name>
<accession>A0A6V7RXR5</accession>
<evidence type="ECO:0000313" key="4">
    <source>
        <dbReference type="EMBL" id="CAD2087651.1"/>
    </source>
</evidence>
<feature type="coiled-coil region" evidence="1">
    <location>
        <begin position="189"/>
        <end position="216"/>
    </location>
</feature>
<dbReference type="AlphaFoldDB" id="A0A6V7RXR5"/>
<feature type="compositionally biased region" description="Pro residues" evidence="2">
    <location>
        <begin position="650"/>
        <end position="663"/>
    </location>
</feature>
<feature type="compositionally biased region" description="Basic and acidic residues" evidence="2">
    <location>
        <begin position="432"/>
        <end position="443"/>
    </location>
</feature>
<organism evidence="4 5">
    <name type="scientific">Plasmodium vinckei lentum</name>
    <dbReference type="NCBI Taxonomy" id="138297"/>
    <lineage>
        <taxon>Eukaryota</taxon>
        <taxon>Sar</taxon>
        <taxon>Alveolata</taxon>
        <taxon>Apicomplexa</taxon>
        <taxon>Aconoidasida</taxon>
        <taxon>Haemosporida</taxon>
        <taxon>Plasmodiidae</taxon>
        <taxon>Plasmodium</taxon>
        <taxon>Plasmodium (Vinckeia)</taxon>
    </lineage>
</organism>
<dbReference type="Proteomes" id="UP000515308">
    <property type="component" value="Chromosome PVLDE_06"/>
</dbReference>
<dbReference type="EMBL" id="LR865368">
    <property type="protein sequence ID" value="CAD2087651.1"/>
    <property type="molecule type" value="Genomic_DNA"/>
</dbReference>
<feature type="transmembrane region" description="Helical" evidence="3">
    <location>
        <begin position="836"/>
        <end position="856"/>
    </location>
</feature>
<sequence>MDKKTCETFLKVDILFDDGKLNLAKINKQFGKSMRDCPYDNASGRYKCKTDLEGIKGLCSHLFTELFKRSKGAQKRESNDTQYVEYVMMWLGYRLFQTESYSSPTLSDFYNSYLMKSDALNNYDSLIMKKKDLKDANIYYMGLFYQLVQQICYITVTYSKNNFNVQGIKKDSTEFYNKYTRLYADINECDSYLNLLNNLKTQYENLKKSLINNNSRSRLRYLNGALIANFKDLPAIKQKKKTTTVGFNCEKCKKVNSNAKKKTPKPTPKPREPVNTKPVTSPSPKPVSPGAAPTTSDPQPQKSEIPPAKPTSATSLKESPPPSAASSTPAEQQSLSSESPPTTQQTAHKSPSTPTLMIQKGSPDSQGSPNAAVSQSSNQKDTSKDSGSGQHNASSDIGKQGGDILDKQEQSQDGKQQISDPKQGISDGSENSDPKHPTNKLEKQLSQSDSAQHTSETKESSPSKPKDIPESKKPQKEGSSHPNGQDASKINPKVSGSENGNPNGESNEPGAPSGGSGDPPSRPNAPSQDGKSDITNPPDQAGTSNTSGGSIDLWSPFFKLLLNGKEYFNKASDFVEKNRQRFNDAKDKISNVYNDTVDNLKRVYNASSIYFSVMINSITNQLYQADAPKLGSSEDNLPQSSDQSKKIGDPLPPQPSNPTPDSTPDPASNPSLPPPDSPEQNQSSPQLQSTTLQTPQVSQPTQKTIDQLVKSPSSGSILRNPWNIIPTTWNGSGDCKPKINLMSATLLCCTSEQCSLTGISVIFILIPIISLIVYKYLSFGSSKKSEKKNMKRVINFHDGKSKTKIIISSNNRNKDLKPVINSVDRKKDPLLNIYKLMQADPIPFINLFFLLIFFVYKRKSDFLEL</sequence>
<dbReference type="InterPro" id="IPR006477">
    <property type="entry name" value="Yir_bir_cir"/>
</dbReference>
<feature type="compositionally biased region" description="Low complexity" evidence="2">
    <location>
        <begin position="682"/>
        <end position="702"/>
    </location>
</feature>
<evidence type="ECO:0000256" key="2">
    <source>
        <dbReference type="SAM" id="MobiDB-lite"/>
    </source>
</evidence>
<feature type="compositionally biased region" description="Basic and acidic residues" evidence="2">
    <location>
        <begin position="455"/>
        <end position="479"/>
    </location>
</feature>
<gene>
    <name evidence="4" type="ORF">PVLDE_0600060</name>
</gene>
<feature type="compositionally biased region" description="Polar residues" evidence="2">
    <location>
        <begin position="633"/>
        <end position="642"/>
    </location>
</feature>
<dbReference type="Pfam" id="PF06022">
    <property type="entry name" value="Cir_Bir_Yir"/>
    <property type="match status" value="1"/>
</dbReference>
<protein>
    <submittedName>
        <fullName evidence="4">PIR protein CIR protein</fullName>
    </submittedName>
</protein>
<feature type="compositionally biased region" description="Polar residues" evidence="2">
    <location>
        <begin position="524"/>
        <end position="549"/>
    </location>
</feature>
<feature type="compositionally biased region" description="Polar residues" evidence="2">
    <location>
        <begin position="444"/>
        <end position="453"/>
    </location>
</feature>
<feature type="region of interest" description="Disordered" evidence="2">
    <location>
        <begin position="629"/>
        <end position="713"/>
    </location>
</feature>
<keyword evidence="3" id="KW-0812">Transmembrane</keyword>
<evidence type="ECO:0000313" key="5">
    <source>
        <dbReference type="Proteomes" id="UP000515308"/>
    </source>
</evidence>
<feature type="compositionally biased region" description="Polar residues" evidence="2">
    <location>
        <begin position="413"/>
        <end position="431"/>
    </location>
</feature>
<keyword evidence="3" id="KW-1133">Transmembrane helix</keyword>
<keyword evidence="1" id="KW-0175">Coiled coil</keyword>
<feature type="region of interest" description="Disordered" evidence="2">
    <location>
        <begin position="257"/>
        <end position="549"/>
    </location>
</feature>
<dbReference type="NCBIfam" id="TIGR01590">
    <property type="entry name" value="yir-bir-cir_Pla"/>
    <property type="match status" value="1"/>
</dbReference>